<comment type="caution">
    <text evidence="2">The sequence shown here is derived from an EMBL/GenBank/DDBJ whole genome shotgun (WGS) entry which is preliminary data.</text>
</comment>
<evidence type="ECO:0000313" key="2">
    <source>
        <dbReference type="EMBL" id="MFC5671061.1"/>
    </source>
</evidence>
<accession>A0ABW0XKT6</accession>
<organism evidence="2 3">
    <name type="scientific">Streptomyces incanus</name>
    <dbReference type="NCBI Taxonomy" id="887453"/>
    <lineage>
        <taxon>Bacteria</taxon>
        <taxon>Bacillati</taxon>
        <taxon>Actinomycetota</taxon>
        <taxon>Actinomycetes</taxon>
        <taxon>Kitasatosporales</taxon>
        <taxon>Streptomycetaceae</taxon>
        <taxon>Streptomyces</taxon>
    </lineage>
</organism>
<proteinExistence type="predicted"/>
<reference evidence="3" key="1">
    <citation type="journal article" date="2019" name="Int. J. Syst. Evol. Microbiol.">
        <title>The Global Catalogue of Microorganisms (GCM) 10K type strain sequencing project: providing services to taxonomists for standard genome sequencing and annotation.</title>
        <authorList>
            <consortium name="The Broad Institute Genomics Platform"/>
            <consortium name="The Broad Institute Genome Sequencing Center for Infectious Disease"/>
            <person name="Wu L."/>
            <person name="Ma J."/>
        </authorList>
    </citation>
    <scope>NUCLEOTIDE SEQUENCE [LARGE SCALE GENOMIC DNA]</scope>
    <source>
        <strain evidence="3">JCM 13852</strain>
    </source>
</reference>
<name>A0ABW0XKT6_9ACTN</name>
<evidence type="ECO:0000256" key="1">
    <source>
        <dbReference type="SAM" id="MobiDB-lite"/>
    </source>
</evidence>
<dbReference type="Proteomes" id="UP001596183">
    <property type="component" value="Unassembled WGS sequence"/>
</dbReference>
<gene>
    <name evidence="2" type="ORF">ACFP2V_13315</name>
</gene>
<sequence length="43" mass="4939">MELTHGQMAEMLVADREPARQAATARGENKGRKTRRSRWTLAR</sequence>
<keyword evidence="3" id="KW-1185">Reference proteome</keyword>
<evidence type="ECO:0008006" key="4">
    <source>
        <dbReference type="Google" id="ProtNLM"/>
    </source>
</evidence>
<protein>
    <recommendedName>
        <fullName evidence="4">Transposase</fullName>
    </recommendedName>
</protein>
<evidence type="ECO:0000313" key="3">
    <source>
        <dbReference type="Proteomes" id="UP001596183"/>
    </source>
</evidence>
<dbReference type="EMBL" id="JBHSPC010000034">
    <property type="protein sequence ID" value="MFC5671061.1"/>
    <property type="molecule type" value="Genomic_DNA"/>
</dbReference>
<feature type="region of interest" description="Disordered" evidence="1">
    <location>
        <begin position="1"/>
        <end position="43"/>
    </location>
</feature>
<feature type="compositionally biased region" description="Basic residues" evidence="1">
    <location>
        <begin position="32"/>
        <end position="43"/>
    </location>
</feature>